<accession>A0A1Y3YTV9</accession>
<evidence type="ECO:0000313" key="2">
    <source>
        <dbReference type="EMBL" id="OUO00802.1"/>
    </source>
</evidence>
<dbReference type="Proteomes" id="UP000195386">
    <property type="component" value="Unassembled WGS sequence"/>
</dbReference>
<dbReference type="Gene3D" id="2.60.40.2620">
    <property type="entry name" value="Fimbrillin-like"/>
    <property type="match status" value="1"/>
</dbReference>
<organism evidence="2 3">
    <name type="scientific">Bacteroides clarus</name>
    <dbReference type="NCBI Taxonomy" id="626929"/>
    <lineage>
        <taxon>Bacteria</taxon>
        <taxon>Pseudomonadati</taxon>
        <taxon>Bacteroidota</taxon>
        <taxon>Bacteroidia</taxon>
        <taxon>Bacteroidales</taxon>
        <taxon>Bacteroidaceae</taxon>
        <taxon>Bacteroides</taxon>
    </lineage>
</organism>
<feature type="chain" id="PRO_5012892717" description="Fimbrillin family protein" evidence="1">
    <location>
        <begin position="24"/>
        <end position="389"/>
    </location>
</feature>
<dbReference type="AlphaFoldDB" id="A0A1Y3YTV9"/>
<evidence type="ECO:0000313" key="3">
    <source>
        <dbReference type="Proteomes" id="UP000195386"/>
    </source>
</evidence>
<evidence type="ECO:0008006" key="4">
    <source>
        <dbReference type="Google" id="ProtNLM"/>
    </source>
</evidence>
<gene>
    <name evidence="2" type="ORF">B5F97_09745</name>
</gene>
<feature type="signal peptide" evidence="1">
    <location>
        <begin position="1"/>
        <end position="23"/>
    </location>
</feature>
<dbReference type="CDD" id="cd13120">
    <property type="entry name" value="BF2867_like_N"/>
    <property type="match status" value="1"/>
</dbReference>
<sequence length="389" mass="41438">MTMRTRNLLTVAAALLLAGCSQNEITEMSPDANPAVGFNVYSGVQTKGTQTDVTALKTGFGVFAYHTNSQSWAAAASGAGPNFMYNQKVESSNGSAWTYTPVKYWPKDEEKVTFFAYGPHSTLSGSGVTVPAVGSITNAPKLTFTIESTNDAAKMTDFVVAKNDASATQDRTHANSASGVTFTFRHVLSRLTFEAKPSVELSTTTGAKGTTYVMVRTAKILQSSSPKFYKSGVLDCADESWSGKVTATSDYDITKVLALTDEKAIVNTPADQTSNKYDAVKLTSNTTPITLFTSNEYLFLIPETAKTGTGTASAGDVTIRFDYDIVTVDTALGKGYAITHHTTDAKLPAGALKQGVAYKYTIEFGINEVKILTPAVENWGSEAPGNITV</sequence>
<dbReference type="EMBL" id="NFII01000008">
    <property type="protein sequence ID" value="OUO00802.1"/>
    <property type="molecule type" value="Genomic_DNA"/>
</dbReference>
<keyword evidence="1" id="KW-0732">Signal</keyword>
<dbReference type="InterPro" id="IPR025049">
    <property type="entry name" value="Mfa-like_1"/>
</dbReference>
<reference evidence="3" key="1">
    <citation type="submission" date="2017-04" db="EMBL/GenBank/DDBJ databases">
        <title>Function of individual gut microbiota members based on whole genome sequencing of pure cultures obtained from chicken caecum.</title>
        <authorList>
            <person name="Medvecky M."/>
            <person name="Cejkova D."/>
            <person name="Polansky O."/>
            <person name="Karasova D."/>
            <person name="Kubasova T."/>
            <person name="Cizek A."/>
            <person name="Rychlik I."/>
        </authorList>
    </citation>
    <scope>NUCLEOTIDE SEQUENCE [LARGE SCALE GENOMIC DNA]</scope>
    <source>
        <strain evidence="3">An43</strain>
    </source>
</reference>
<dbReference type="InterPro" id="IPR042278">
    <property type="entry name" value="Mfa-like_1_N"/>
</dbReference>
<dbReference type="PROSITE" id="PS51257">
    <property type="entry name" value="PROKAR_LIPOPROTEIN"/>
    <property type="match status" value="1"/>
</dbReference>
<evidence type="ECO:0000256" key="1">
    <source>
        <dbReference type="SAM" id="SignalP"/>
    </source>
</evidence>
<proteinExistence type="predicted"/>
<protein>
    <recommendedName>
        <fullName evidence="4">Fimbrillin family protein</fullName>
    </recommendedName>
</protein>
<comment type="caution">
    <text evidence="2">The sequence shown here is derived from an EMBL/GenBank/DDBJ whole genome shotgun (WGS) entry which is preliminary data.</text>
</comment>
<name>A0A1Y3YTV9_9BACE</name>
<dbReference type="Pfam" id="PF13149">
    <property type="entry name" value="Mfa_like_1"/>
    <property type="match status" value="1"/>
</dbReference>